<evidence type="ECO:0000256" key="9">
    <source>
        <dbReference type="ARBA" id="ARBA00023303"/>
    </source>
</evidence>
<dbReference type="InterPro" id="IPR014743">
    <property type="entry name" value="Cl-channel_core"/>
</dbReference>
<dbReference type="CDD" id="cd00400">
    <property type="entry name" value="Voltage_gated_ClC"/>
    <property type="match status" value="1"/>
</dbReference>
<keyword evidence="2" id="KW-0813">Transport</keyword>
<keyword evidence="12" id="KW-1185">Reference proteome</keyword>
<feature type="transmembrane region" description="Helical" evidence="10">
    <location>
        <begin position="166"/>
        <end position="191"/>
    </location>
</feature>
<evidence type="ECO:0000313" key="11">
    <source>
        <dbReference type="EMBL" id="GAA4941756.1"/>
    </source>
</evidence>
<evidence type="ECO:0000256" key="2">
    <source>
        <dbReference type="ARBA" id="ARBA00022448"/>
    </source>
</evidence>
<keyword evidence="5" id="KW-0406">Ion transport</keyword>
<accession>A0AAV3U2F1</accession>
<dbReference type="Pfam" id="PF00654">
    <property type="entry name" value="Voltage_CLC"/>
    <property type="match status" value="1"/>
</dbReference>
<keyword evidence="9" id="KW-0407">Ion channel</keyword>
<protein>
    <submittedName>
        <fullName evidence="11">Chloride channel protein</fullName>
    </submittedName>
</protein>
<proteinExistence type="predicted"/>
<dbReference type="PRINTS" id="PR00762">
    <property type="entry name" value="CLCHANNEL"/>
</dbReference>
<feature type="transmembrane region" description="Helical" evidence="10">
    <location>
        <begin position="240"/>
        <end position="260"/>
    </location>
</feature>
<evidence type="ECO:0000256" key="8">
    <source>
        <dbReference type="ARBA" id="ARBA00023214"/>
    </source>
</evidence>
<dbReference type="GO" id="GO:0034707">
    <property type="term" value="C:chloride channel complex"/>
    <property type="evidence" value="ECO:0007669"/>
    <property type="project" value="UniProtKB-KW"/>
</dbReference>
<evidence type="ECO:0000313" key="12">
    <source>
        <dbReference type="Proteomes" id="UP001409585"/>
    </source>
</evidence>
<dbReference type="Gene3D" id="1.10.3080.10">
    <property type="entry name" value="Clc chloride channel"/>
    <property type="match status" value="1"/>
</dbReference>
<reference evidence="12" key="1">
    <citation type="journal article" date="2019" name="Int. J. Syst. Evol. Microbiol.">
        <title>The Global Catalogue of Microorganisms (GCM) 10K type strain sequencing project: providing services to taxonomists for standard genome sequencing and annotation.</title>
        <authorList>
            <consortium name="The Broad Institute Genomics Platform"/>
            <consortium name="The Broad Institute Genome Sequencing Center for Infectious Disease"/>
            <person name="Wu L."/>
            <person name="Ma J."/>
        </authorList>
    </citation>
    <scope>NUCLEOTIDE SEQUENCE [LARGE SCALE GENOMIC DNA]</scope>
    <source>
        <strain evidence="12">JCM 19134</strain>
    </source>
</reference>
<dbReference type="EMBL" id="BAABLX010000012">
    <property type="protein sequence ID" value="GAA4941756.1"/>
    <property type="molecule type" value="Genomic_DNA"/>
</dbReference>
<feature type="transmembrane region" description="Helical" evidence="10">
    <location>
        <begin position="337"/>
        <end position="359"/>
    </location>
</feature>
<keyword evidence="3 10" id="KW-0812">Transmembrane</keyword>
<comment type="subcellular location">
    <subcellularLocation>
        <location evidence="1">Membrane</location>
        <topology evidence="1">Multi-pass membrane protein</topology>
    </subcellularLocation>
</comment>
<feature type="transmembrane region" description="Helical" evidence="10">
    <location>
        <begin position="402"/>
        <end position="421"/>
    </location>
</feature>
<feature type="transmembrane region" description="Helical" evidence="10">
    <location>
        <begin position="309"/>
        <end position="331"/>
    </location>
</feature>
<feature type="transmembrane region" description="Helical" evidence="10">
    <location>
        <begin position="371"/>
        <end position="396"/>
    </location>
</feature>
<evidence type="ECO:0000256" key="10">
    <source>
        <dbReference type="SAM" id="Phobius"/>
    </source>
</evidence>
<feature type="transmembrane region" description="Helical" evidence="10">
    <location>
        <begin position="203"/>
        <end position="228"/>
    </location>
</feature>
<keyword evidence="4 10" id="KW-1133">Transmembrane helix</keyword>
<dbReference type="PANTHER" id="PTHR43427:SF6">
    <property type="entry name" value="CHLORIDE CHANNEL PROTEIN CLC-E"/>
    <property type="match status" value="1"/>
</dbReference>
<organism evidence="11 12">
    <name type="scientific">Halioxenophilus aromaticivorans</name>
    <dbReference type="NCBI Taxonomy" id="1306992"/>
    <lineage>
        <taxon>Bacteria</taxon>
        <taxon>Pseudomonadati</taxon>
        <taxon>Pseudomonadota</taxon>
        <taxon>Gammaproteobacteria</taxon>
        <taxon>Alteromonadales</taxon>
        <taxon>Alteromonadaceae</taxon>
        <taxon>Halioxenophilus</taxon>
    </lineage>
</organism>
<comment type="caution">
    <text evidence="11">The sequence shown here is derived from an EMBL/GenBank/DDBJ whole genome shotgun (WGS) entry which is preliminary data.</text>
</comment>
<dbReference type="SUPFAM" id="SSF81340">
    <property type="entry name" value="Clc chloride channel"/>
    <property type="match status" value="1"/>
</dbReference>
<feature type="transmembrane region" description="Helical" evidence="10">
    <location>
        <begin position="272"/>
        <end position="297"/>
    </location>
</feature>
<keyword evidence="7" id="KW-0869">Chloride channel</keyword>
<evidence type="ECO:0000256" key="4">
    <source>
        <dbReference type="ARBA" id="ARBA00022989"/>
    </source>
</evidence>
<evidence type="ECO:0000256" key="1">
    <source>
        <dbReference type="ARBA" id="ARBA00004141"/>
    </source>
</evidence>
<dbReference type="GO" id="GO:0005254">
    <property type="term" value="F:chloride channel activity"/>
    <property type="evidence" value="ECO:0007669"/>
    <property type="project" value="UniProtKB-KW"/>
</dbReference>
<gene>
    <name evidence="11" type="ORF">GCM10025791_20290</name>
</gene>
<keyword evidence="6 10" id="KW-0472">Membrane</keyword>
<dbReference type="InterPro" id="IPR001807">
    <property type="entry name" value="ClC"/>
</dbReference>
<dbReference type="PANTHER" id="PTHR43427">
    <property type="entry name" value="CHLORIDE CHANNEL PROTEIN CLC-E"/>
    <property type="match status" value="1"/>
</dbReference>
<dbReference type="InterPro" id="IPR050368">
    <property type="entry name" value="ClC-type_chloride_channel"/>
</dbReference>
<dbReference type="Proteomes" id="UP001409585">
    <property type="component" value="Unassembled WGS sequence"/>
</dbReference>
<evidence type="ECO:0000256" key="7">
    <source>
        <dbReference type="ARBA" id="ARBA00023173"/>
    </source>
</evidence>
<sequence>MDKTLSARLRRRLSDLRRQLSYLNALPQLTILGTLAGIAAACVIIAFRFAMDAPLIAWLGSADGFESLSQLERFLLPAAGALVIGVGLQLLPDRILKVGVGHVLDRIHNHQGHLPWPNFLVQFVAGVTLLMSGQSVGREGPAVHLGAGAGSLLGQALKIPNNSMRVVVAAGVGAAISAAFNTPLAGVVFAMEVVLMEYSIAGFIPIIMASFAGSLLSQVAFGTAPVFTVHTVSLAALSELPYLMLAGVAIGLVAITYSYLLTLGHRVSQVPVSVRVTLAGIFTGGVAVFVPQVLGMGYDTLAQAMEGNIAIKLLLVILVCKLLTTGVSISAGMPGGLIGPTIFIGGLVGAALGVGSAWIHDGDASDPGFYVLLGMAATLGSVLNAPLTALITILELTANPNIIFPSMLVVVISCLCTRIFMGDKGIFLIMLKQQGRRIKSSGLTSELSRVGVFQVATTSFVRSRGKLDYDQARALLEDKPTWIVLAELDKPKRLIKAADLAKFLESAPEKILTLEEEIDLQELPGDQTLLPPIHEQATLLEAHLLMKTESTDAVYVQNPRPFALETEVMGIVTREAVTNYYSV</sequence>
<name>A0AAV3U2F1_9ALTE</name>
<keyword evidence="8" id="KW-0868">Chloride</keyword>
<dbReference type="RefSeq" id="WP_345421099.1">
    <property type="nucleotide sequence ID" value="NZ_AP031496.1"/>
</dbReference>
<feature type="transmembrane region" description="Helical" evidence="10">
    <location>
        <begin position="21"/>
        <end position="50"/>
    </location>
</feature>
<dbReference type="AlphaFoldDB" id="A0AAV3U2F1"/>
<evidence type="ECO:0000256" key="6">
    <source>
        <dbReference type="ARBA" id="ARBA00023136"/>
    </source>
</evidence>
<evidence type="ECO:0000256" key="5">
    <source>
        <dbReference type="ARBA" id="ARBA00023065"/>
    </source>
</evidence>
<evidence type="ECO:0000256" key="3">
    <source>
        <dbReference type="ARBA" id="ARBA00022692"/>
    </source>
</evidence>